<accession>A0A421BBN4</accession>
<keyword evidence="1" id="KW-0472">Membrane</keyword>
<sequence>MVGRNCDEEDVMAMLVAPGRVVKLGFWLLVIGFTVGWLVGVTS</sequence>
<proteinExistence type="predicted"/>
<feature type="transmembrane region" description="Helical" evidence="1">
    <location>
        <begin position="21"/>
        <end position="40"/>
    </location>
</feature>
<organism evidence="2 3">
    <name type="scientific">Actinokineospora cianjurensis</name>
    <dbReference type="NCBI Taxonomy" id="585224"/>
    <lineage>
        <taxon>Bacteria</taxon>
        <taxon>Bacillati</taxon>
        <taxon>Actinomycetota</taxon>
        <taxon>Actinomycetes</taxon>
        <taxon>Pseudonocardiales</taxon>
        <taxon>Pseudonocardiaceae</taxon>
        <taxon>Actinokineospora</taxon>
    </lineage>
</organism>
<evidence type="ECO:0000313" key="3">
    <source>
        <dbReference type="Proteomes" id="UP000282454"/>
    </source>
</evidence>
<name>A0A421BBN4_9PSEU</name>
<evidence type="ECO:0000313" key="2">
    <source>
        <dbReference type="EMBL" id="RLK61757.1"/>
    </source>
</evidence>
<dbReference type="Proteomes" id="UP000282454">
    <property type="component" value="Unassembled WGS sequence"/>
</dbReference>
<keyword evidence="1" id="KW-0812">Transmembrane</keyword>
<dbReference type="AlphaFoldDB" id="A0A421BBN4"/>
<evidence type="ECO:0000256" key="1">
    <source>
        <dbReference type="SAM" id="Phobius"/>
    </source>
</evidence>
<keyword evidence="3" id="KW-1185">Reference proteome</keyword>
<keyword evidence="1" id="KW-1133">Transmembrane helix</keyword>
<gene>
    <name evidence="2" type="ORF">CLV68_2298</name>
</gene>
<protein>
    <submittedName>
        <fullName evidence="2">Uncharacterized protein</fullName>
    </submittedName>
</protein>
<dbReference type="EMBL" id="RCDD01000001">
    <property type="protein sequence ID" value="RLK61757.1"/>
    <property type="molecule type" value="Genomic_DNA"/>
</dbReference>
<comment type="caution">
    <text evidence="2">The sequence shown here is derived from an EMBL/GenBank/DDBJ whole genome shotgun (WGS) entry which is preliminary data.</text>
</comment>
<reference evidence="2 3" key="1">
    <citation type="submission" date="2018-10" db="EMBL/GenBank/DDBJ databases">
        <title>Genomic Encyclopedia of Archaeal and Bacterial Type Strains, Phase II (KMG-II): from individual species to whole genera.</title>
        <authorList>
            <person name="Goeker M."/>
        </authorList>
    </citation>
    <scope>NUCLEOTIDE SEQUENCE [LARGE SCALE GENOMIC DNA]</scope>
    <source>
        <strain evidence="2 3">DSM 45657</strain>
    </source>
</reference>